<evidence type="ECO:0000313" key="14">
    <source>
        <dbReference type="Proteomes" id="UP001283341"/>
    </source>
</evidence>
<evidence type="ECO:0000256" key="7">
    <source>
        <dbReference type="ARBA" id="ARBA00022989"/>
    </source>
</evidence>
<keyword evidence="4 9" id="KW-0812">Transmembrane</keyword>
<evidence type="ECO:0000256" key="5">
    <source>
        <dbReference type="ARBA" id="ARBA00022737"/>
    </source>
</evidence>
<evidence type="ECO:0000256" key="10">
    <source>
        <dbReference type="RuleBase" id="RU000488"/>
    </source>
</evidence>
<keyword evidence="7 12" id="KW-1133">Transmembrane helix</keyword>
<dbReference type="Gene3D" id="1.50.40.10">
    <property type="entry name" value="Mitochondrial carrier domain"/>
    <property type="match status" value="2"/>
</dbReference>
<dbReference type="AlphaFoldDB" id="A0AAE0I4F1"/>
<feature type="transmembrane region" description="Helical" evidence="12">
    <location>
        <begin position="174"/>
        <end position="192"/>
    </location>
</feature>
<name>A0AAE0I4F1_9PEZI</name>
<evidence type="ECO:0000256" key="1">
    <source>
        <dbReference type="ARBA" id="ARBA00004141"/>
    </source>
</evidence>
<dbReference type="PANTHER" id="PTHR45667">
    <property type="entry name" value="S-ADENOSYLMETHIONINE MITOCHONDRIAL CARRIER PROTEIN"/>
    <property type="match status" value="1"/>
</dbReference>
<evidence type="ECO:0000256" key="12">
    <source>
        <dbReference type="SAM" id="Phobius"/>
    </source>
</evidence>
<keyword evidence="14" id="KW-1185">Reference proteome</keyword>
<feature type="repeat" description="Solcar" evidence="9">
    <location>
        <begin position="275"/>
        <end position="418"/>
    </location>
</feature>
<dbReference type="InterPro" id="IPR023395">
    <property type="entry name" value="MCP_dom_sf"/>
</dbReference>
<sequence length="431" mass="47672">MGLGYEIASTLVSDAHKAPTSTFFSRTPPPSASGALLNNGTTEQGDFLPHVNTRSEPPPSERNMNSEDEDLELRRPPYLHTMLAGGLGGTSGDMLMHSLDTVKTRQQGDPHIPPKYTSLGSSYYKIFRQEGVRRGLYGGWLPALLGSFPGTVLFFGTYEYSKRHMLDYGIQPHLAYLASGFLGDFAASIVYVPSEVLKTRLQLQGRFNNPFFSSGYNYRGTSDAVRTIVRNEGFSALFYGYKATLYRDLPFSALQFMFYEQGQTWARRWRESREIGWQLELLTGAAAGGLAGTMTCPLDVVKTRLQTQVNTPTENSHVINPTKPPGTPTTAKDGHPRPTGETAAQKLQKRLISTSSPSTHTPRPGAGYLDTSSVVTGLRIIYKTEGVGGWFRGVGPRAVWTSIQSGCMLFLYQKILRALEVYMPTERRELI</sequence>
<feature type="region of interest" description="Disordered" evidence="11">
    <location>
        <begin position="309"/>
        <end position="346"/>
    </location>
</feature>
<feature type="region of interest" description="Disordered" evidence="11">
    <location>
        <begin position="20"/>
        <end position="70"/>
    </location>
</feature>
<dbReference type="PROSITE" id="PS50920">
    <property type="entry name" value="SOLCAR"/>
    <property type="match status" value="3"/>
</dbReference>
<reference evidence="13" key="1">
    <citation type="journal article" date="2023" name="Mol. Phylogenet. Evol.">
        <title>Genome-scale phylogeny and comparative genomics of the fungal order Sordariales.</title>
        <authorList>
            <person name="Hensen N."/>
            <person name="Bonometti L."/>
            <person name="Westerberg I."/>
            <person name="Brannstrom I.O."/>
            <person name="Guillou S."/>
            <person name="Cros-Aarteil S."/>
            <person name="Calhoun S."/>
            <person name="Haridas S."/>
            <person name="Kuo A."/>
            <person name="Mondo S."/>
            <person name="Pangilinan J."/>
            <person name="Riley R."/>
            <person name="LaButti K."/>
            <person name="Andreopoulos B."/>
            <person name="Lipzen A."/>
            <person name="Chen C."/>
            <person name="Yan M."/>
            <person name="Daum C."/>
            <person name="Ng V."/>
            <person name="Clum A."/>
            <person name="Steindorff A."/>
            <person name="Ohm R.A."/>
            <person name="Martin F."/>
            <person name="Silar P."/>
            <person name="Natvig D.O."/>
            <person name="Lalanne C."/>
            <person name="Gautier V."/>
            <person name="Ament-Velasquez S.L."/>
            <person name="Kruys A."/>
            <person name="Hutchinson M.I."/>
            <person name="Powell A.J."/>
            <person name="Barry K."/>
            <person name="Miller A.N."/>
            <person name="Grigoriev I.V."/>
            <person name="Debuchy R."/>
            <person name="Gladieux P."/>
            <person name="Hiltunen Thoren M."/>
            <person name="Johannesson H."/>
        </authorList>
    </citation>
    <scope>NUCLEOTIDE SEQUENCE</scope>
    <source>
        <strain evidence="13">CBS 118394</strain>
    </source>
</reference>
<feature type="repeat" description="Solcar" evidence="9">
    <location>
        <begin position="76"/>
        <end position="164"/>
    </location>
</feature>
<feature type="compositionally biased region" description="Polar residues" evidence="11">
    <location>
        <begin position="309"/>
        <end position="319"/>
    </location>
</feature>
<dbReference type="Proteomes" id="UP001283341">
    <property type="component" value="Unassembled WGS sequence"/>
</dbReference>
<gene>
    <name evidence="13" type="ORF">B0H66DRAFT_236739</name>
</gene>
<dbReference type="InterPro" id="IPR018108">
    <property type="entry name" value="MCP_transmembrane"/>
</dbReference>
<comment type="caution">
    <text evidence="13">The sequence shown here is derived from an EMBL/GenBank/DDBJ whole genome shotgun (WGS) entry which is preliminary data.</text>
</comment>
<feature type="repeat" description="Solcar" evidence="9">
    <location>
        <begin position="171"/>
        <end position="265"/>
    </location>
</feature>
<evidence type="ECO:0000256" key="3">
    <source>
        <dbReference type="ARBA" id="ARBA00022448"/>
    </source>
</evidence>
<comment type="subcellular location">
    <subcellularLocation>
        <location evidence="1">Membrane</location>
        <topology evidence="1">Multi-pass membrane protein</topology>
    </subcellularLocation>
</comment>
<accession>A0AAE0I4F1</accession>
<keyword evidence="6" id="KW-0999">Mitochondrion inner membrane</keyword>
<evidence type="ECO:0000256" key="2">
    <source>
        <dbReference type="ARBA" id="ARBA00006375"/>
    </source>
</evidence>
<evidence type="ECO:0000256" key="11">
    <source>
        <dbReference type="SAM" id="MobiDB-lite"/>
    </source>
</evidence>
<dbReference type="EMBL" id="JAUEDM010000004">
    <property type="protein sequence ID" value="KAK3318418.1"/>
    <property type="molecule type" value="Genomic_DNA"/>
</dbReference>
<dbReference type="SUPFAM" id="SSF103506">
    <property type="entry name" value="Mitochondrial carrier"/>
    <property type="match status" value="1"/>
</dbReference>
<reference evidence="13" key="2">
    <citation type="submission" date="2023-06" db="EMBL/GenBank/DDBJ databases">
        <authorList>
            <consortium name="Lawrence Berkeley National Laboratory"/>
            <person name="Haridas S."/>
            <person name="Hensen N."/>
            <person name="Bonometti L."/>
            <person name="Westerberg I."/>
            <person name="Brannstrom I.O."/>
            <person name="Guillou S."/>
            <person name="Cros-Aarteil S."/>
            <person name="Calhoun S."/>
            <person name="Kuo A."/>
            <person name="Mondo S."/>
            <person name="Pangilinan J."/>
            <person name="Riley R."/>
            <person name="Labutti K."/>
            <person name="Andreopoulos B."/>
            <person name="Lipzen A."/>
            <person name="Chen C."/>
            <person name="Yanf M."/>
            <person name="Daum C."/>
            <person name="Ng V."/>
            <person name="Clum A."/>
            <person name="Steindorff A."/>
            <person name="Ohm R."/>
            <person name="Martin F."/>
            <person name="Silar P."/>
            <person name="Natvig D."/>
            <person name="Lalanne C."/>
            <person name="Gautier V."/>
            <person name="Ament-Velasquez S.L."/>
            <person name="Kruys A."/>
            <person name="Hutchinson M.I."/>
            <person name="Powell A.J."/>
            <person name="Barry K."/>
            <person name="Miller A.N."/>
            <person name="Grigoriev I.V."/>
            <person name="Debuchy R."/>
            <person name="Gladieux P."/>
            <person name="Thoren M.H."/>
            <person name="Johannesson H."/>
        </authorList>
    </citation>
    <scope>NUCLEOTIDE SEQUENCE</scope>
    <source>
        <strain evidence="13">CBS 118394</strain>
    </source>
</reference>
<keyword evidence="8 9" id="KW-0472">Membrane</keyword>
<keyword evidence="6" id="KW-0496">Mitochondrion</keyword>
<dbReference type="Pfam" id="PF00153">
    <property type="entry name" value="Mito_carr"/>
    <property type="match status" value="4"/>
</dbReference>
<evidence type="ECO:0000256" key="8">
    <source>
        <dbReference type="ARBA" id="ARBA00023136"/>
    </source>
</evidence>
<dbReference type="GO" id="GO:0016020">
    <property type="term" value="C:membrane"/>
    <property type="evidence" value="ECO:0007669"/>
    <property type="project" value="UniProtKB-SubCell"/>
</dbReference>
<keyword evidence="5" id="KW-0677">Repeat</keyword>
<dbReference type="FunFam" id="1.50.40.10:FF:000095">
    <property type="entry name" value="Mitochondrial carrier protein"/>
    <property type="match status" value="1"/>
</dbReference>
<evidence type="ECO:0000256" key="6">
    <source>
        <dbReference type="ARBA" id="ARBA00022792"/>
    </source>
</evidence>
<comment type="similarity">
    <text evidence="2 10">Belongs to the mitochondrial carrier (TC 2.A.29) family.</text>
</comment>
<evidence type="ECO:0000313" key="13">
    <source>
        <dbReference type="EMBL" id="KAK3318418.1"/>
    </source>
</evidence>
<protein>
    <submittedName>
        <fullName evidence="13">Mitochondrial carrier domain-containing protein</fullName>
    </submittedName>
</protein>
<evidence type="ECO:0000256" key="9">
    <source>
        <dbReference type="PROSITE-ProRule" id="PRU00282"/>
    </source>
</evidence>
<organism evidence="13 14">
    <name type="scientific">Apodospora peruviana</name>
    <dbReference type="NCBI Taxonomy" id="516989"/>
    <lineage>
        <taxon>Eukaryota</taxon>
        <taxon>Fungi</taxon>
        <taxon>Dikarya</taxon>
        <taxon>Ascomycota</taxon>
        <taxon>Pezizomycotina</taxon>
        <taxon>Sordariomycetes</taxon>
        <taxon>Sordariomycetidae</taxon>
        <taxon>Sordariales</taxon>
        <taxon>Lasiosphaeriaceae</taxon>
        <taxon>Apodospora</taxon>
    </lineage>
</organism>
<evidence type="ECO:0000256" key="4">
    <source>
        <dbReference type="ARBA" id="ARBA00022692"/>
    </source>
</evidence>
<proteinExistence type="inferred from homology"/>
<feature type="transmembrane region" description="Helical" evidence="12">
    <location>
        <begin position="135"/>
        <end position="154"/>
    </location>
</feature>
<keyword evidence="3 10" id="KW-0813">Transport</keyword>